<evidence type="ECO:0000313" key="6">
    <source>
        <dbReference type="Proteomes" id="UP001318860"/>
    </source>
</evidence>
<dbReference type="InterPro" id="IPR012677">
    <property type="entry name" value="Nucleotide-bd_a/b_plait_sf"/>
</dbReference>
<feature type="domain" description="RRM" evidence="4">
    <location>
        <begin position="196"/>
        <end position="278"/>
    </location>
</feature>
<dbReference type="Pfam" id="PF00076">
    <property type="entry name" value="RRM_1"/>
    <property type="match status" value="3"/>
</dbReference>
<feature type="compositionally biased region" description="Polar residues" evidence="3">
    <location>
        <begin position="1"/>
        <end position="13"/>
    </location>
</feature>
<dbReference type="SMART" id="SM00361">
    <property type="entry name" value="RRM_1"/>
    <property type="match status" value="2"/>
</dbReference>
<dbReference type="SUPFAM" id="SSF54928">
    <property type="entry name" value="RNA-binding domain, RBD"/>
    <property type="match status" value="2"/>
</dbReference>
<accession>A0ABR0W195</accession>
<evidence type="ECO:0000256" key="2">
    <source>
        <dbReference type="PROSITE-ProRule" id="PRU00176"/>
    </source>
</evidence>
<comment type="caution">
    <text evidence="5">The sequence shown here is derived from an EMBL/GenBank/DDBJ whole genome shotgun (WGS) entry which is preliminary data.</text>
</comment>
<dbReference type="InterPro" id="IPR000504">
    <property type="entry name" value="RRM_dom"/>
</dbReference>
<dbReference type="PROSITE" id="PS50102">
    <property type="entry name" value="RRM"/>
    <property type="match status" value="3"/>
</dbReference>
<dbReference type="PANTHER" id="PTHR21245">
    <property type="entry name" value="HETEROGENEOUS NUCLEAR RIBONUCLEOPROTEIN"/>
    <property type="match status" value="1"/>
</dbReference>
<dbReference type="InterPro" id="IPR035979">
    <property type="entry name" value="RBD_domain_sf"/>
</dbReference>
<feature type="domain" description="RRM" evidence="4">
    <location>
        <begin position="289"/>
        <end position="367"/>
    </location>
</feature>
<evidence type="ECO:0000313" key="5">
    <source>
        <dbReference type="EMBL" id="KAK6139945.1"/>
    </source>
</evidence>
<feature type="domain" description="RRM" evidence="4">
    <location>
        <begin position="116"/>
        <end position="194"/>
    </location>
</feature>
<feature type="compositionally biased region" description="Basic and acidic residues" evidence="3">
    <location>
        <begin position="77"/>
        <end position="91"/>
    </location>
</feature>
<dbReference type="CDD" id="cd00590">
    <property type="entry name" value="RRM_SF"/>
    <property type="match status" value="1"/>
</dbReference>
<feature type="region of interest" description="Disordered" evidence="3">
    <location>
        <begin position="443"/>
        <end position="486"/>
    </location>
</feature>
<keyword evidence="6" id="KW-1185">Reference proteome</keyword>
<dbReference type="Gene3D" id="3.30.70.330">
    <property type="match status" value="3"/>
</dbReference>
<evidence type="ECO:0000256" key="3">
    <source>
        <dbReference type="SAM" id="MobiDB-lite"/>
    </source>
</evidence>
<name>A0ABR0W195_REHGL</name>
<evidence type="ECO:0000256" key="1">
    <source>
        <dbReference type="ARBA" id="ARBA00022884"/>
    </source>
</evidence>
<protein>
    <recommendedName>
        <fullName evidence="4">RRM domain-containing protein</fullName>
    </recommendedName>
</protein>
<feature type="region of interest" description="Disordered" evidence="3">
    <location>
        <begin position="1"/>
        <end position="104"/>
    </location>
</feature>
<proteinExistence type="predicted"/>
<evidence type="ECO:0000259" key="4">
    <source>
        <dbReference type="PROSITE" id="PS50102"/>
    </source>
</evidence>
<dbReference type="Proteomes" id="UP001318860">
    <property type="component" value="Unassembled WGS sequence"/>
</dbReference>
<feature type="compositionally biased region" description="Acidic residues" evidence="3">
    <location>
        <begin position="22"/>
        <end position="76"/>
    </location>
</feature>
<gene>
    <name evidence="5" type="ORF">DH2020_026321</name>
</gene>
<dbReference type="SMART" id="SM00360">
    <property type="entry name" value="RRM"/>
    <property type="match status" value="3"/>
</dbReference>
<sequence>MPRTKASGTTTKSAEVEKPVEADEQVELGADNDMEETLEEEVEYEEVEEEVEEEEEEEDPEEDPEEEEVEDDEENDVDAHGTEKGHNRDSDMENAEGEEEVERKHAELLSLPPHGSEVYLGGISQDTSENELKRFCESIGEVTEVRIMKGKDTNGNKGYAFVMFRSKELASRAIKELNNTEFQGKKLKCSTSQAKHKLFIGNVPRNWGKEDVEKVVNKVGPGVIVVELVKDPQNSSRNRGFAFVEYYNHACAEYSRQKMSNPTFKLDNNAPTVSWADQKDAESSNSQVKAVYVKNLPKNVTQDQLKDLFEHHGKITKVVLPPAKPGQEKSRYGFVHFAERSSAMKALKNTEKYELDGQVVECSLAKPQADQKTDGGSNSHKSAILPTYPPHVGYGLVGAPYGALGAGYPGAGFAQPLIYGSGAPPGMTMMPMLLPDGRVGYVLQQPGVQPHTPPPQQRGRSSGGGSSSGGRRGGNGGRGRSRYSPY</sequence>
<feature type="compositionally biased region" description="Gly residues" evidence="3">
    <location>
        <begin position="461"/>
        <end position="478"/>
    </location>
</feature>
<dbReference type="EMBL" id="JABTTQ020000354">
    <property type="protein sequence ID" value="KAK6139945.1"/>
    <property type="molecule type" value="Genomic_DNA"/>
</dbReference>
<keyword evidence="1 2" id="KW-0694">RNA-binding</keyword>
<dbReference type="InterPro" id="IPR003954">
    <property type="entry name" value="RRM_euk-type"/>
</dbReference>
<organism evidence="5 6">
    <name type="scientific">Rehmannia glutinosa</name>
    <name type="common">Chinese foxglove</name>
    <dbReference type="NCBI Taxonomy" id="99300"/>
    <lineage>
        <taxon>Eukaryota</taxon>
        <taxon>Viridiplantae</taxon>
        <taxon>Streptophyta</taxon>
        <taxon>Embryophyta</taxon>
        <taxon>Tracheophyta</taxon>
        <taxon>Spermatophyta</taxon>
        <taxon>Magnoliopsida</taxon>
        <taxon>eudicotyledons</taxon>
        <taxon>Gunneridae</taxon>
        <taxon>Pentapetalae</taxon>
        <taxon>asterids</taxon>
        <taxon>lamiids</taxon>
        <taxon>Lamiales</taxon>
        <taxon>Orobanchaceae</taxon>
        <taxon>Rehmannieae</taxon>
        <taxon>Rehmannia</taxon>
    </lineage>
</organism>
<reference evidence="5 6" key="1">
    <citation type="journal article" date="2021" name="Comput. Struct. Biotechnol. J.">
        <title>De novo genome assembly of the potent medicinal plant Rehmannia glutinosa using nanopore technology.</title>
        <authorList>
            <person name="Ma L."/>
            <person name="Dong C."/>
            <person name="Song C."/>
            <person name="Wang X."/>
            <person name="Zheng X."/>
            <person name="Niu Y."/>
            <person name="Chen S."/>
            <person name="Feng W."/>
        </authorList>
    </citation>
    <scope>NUCLEOTIDE SEQUENCE [LARGE SCALE GENOMIC DNA]</scope>
    <source>
        <strain evidence="5">DH-2019</strain>
    </source>
</reference>